<gene>
    <name evidence="2" type="ordered locus">TERTU_4081</name>
</gene>
<accession>C5BUD6</accession>
<dbReference type="EMBL" id="CP001614">
    <property type="protein sequence ID" value="ACR14310.1"/>
    <property type="molecule type" value="Genomic_DNA"/>
</dbReference>
<dbReference type="KEGG" id="ttu:TERTU_4081"/>
<dbReference type="AlphaFoldDB" id="C5BUD6"/>
<dbReference type="HOGENOM" id="CLU_116315_3_1_6"/>
<dbReference type="Proteomes" id="UP000009080">
    <property type="component" value="Chromosome"/>
</dbReference>
<dbReference type="GeneID" id="58411337"/>
<dbReference type="PANTHER" id="PTHR35519:SF2">
    <property type="entry name" value="PH DOMAIN PROTEIN"/>
    <property type="match status" value="1"/>
</dbReference>
<evidence type="ECO:0008006" key="4">
    <source>
        <dbReference type="Google" id="ProtNLM"/>
    </source>
</evidence>
<dbReference type="Pfam" id="PF13430">
    <property type="entry name" value="DUF4112"/>
    <property type="match status" value="1"/>
</dbReference>
<evidence type="ECO:0000313" key="3">
    <source>
        <dbReference type="Proteomes" id="UP000009080"/>
    </source>
</evidence>
<protein>
    <recommendedName>
        <fullName evidence="4">DUF4112 domain-containing protein</fullName>
    </recommendedName>
</protein>
<dbReference type="InterPro" id="IPR025187">
    <property type="entry name" value="DUF4112"/>
</dbReference>
<dbReference type="PANTHER" id="PTHR35519">
    <property type="entry name" value="MEMBRANE PROTEINS"/>
    <property type="match status" value="1"/>
</dbReference>
<keyword evidence="1" id="KW-1133">Transmembrane helix</keyword>
<keyword evidence="1" id="KW-0472">Membrane</keyword>
<keyword evidence="1" id="KW-0812">Transmembrane</keyword>
<dbReference type="eggNOG" id="ENOG5032RYR">
    <property type="taxonomic scope" value="Bacteria"/>
</dbReference>
<feature type="transmembrane region" description="Helical" evidence="1">
    <location>
        <begin position="64"/>
        <end position="85"/>
    </location>
</feature>
<organism evidence="2 3">
    <name type="scientific">Teredinibacter turnerae (strain ATCC 39867 / T7901)</name>
    <dbReference type="NCBI Taxonomy" id="377629"/>
    <lineage>
        <taxon>Bacteria</taxon>
        <taxon>Pseudomonadati</taxon>
        <taxon>Pseudomonadota</taxon>
        <taxon>Gammaproteobacteria</taxon>
        <taxon>Cellvibrionales</taxon>
        <taxon>Cellvibrionaceae</taxon>
        <taxon>Teredinibacter</taxon>
    </lineage>
</organism>
<name>C5BUD6_TERTT</name>
<keyword evidence="3" id="KW-1185">Reference proteome</keyword>
<dbReference type="OrthoDB" id="513552at2"/>
<dbReference type="STRING" id="377629.TERTU_4081"/>
<evidence type="ECO:0000313" key="2">
    <source>
        <dbReference type="EMBL" id="ACR14310.1"/>
    </source>
</evidence>
<evidence type="ECO:0000256" key="1">
    <source>
        <dbReference type="SAM" id="Phobius"/>
    </source>
</evidence>
<dbReference type="RefSeq" id="WP_015820426.1">
    <property type="nucleotide sequence ID" value="NC_012997.1"/>
</dbReference>
<feature type="transmembrane region" description="Helical" evidence="1">
    <location>
        <begin position="31"/>
        <end position="52"/>
    </location>
</feature>
<proteinExistence type="predicted"/>
<sequence length="113" mass="12291">MIKDSKSAQNLAWLLDKSIPLPGGFRIGLDGVIGLIPGVGDFATGAISLWIIAQAKQLGVPKTVLARMIFNTFLDFTLGSIPLIGDLFDFAFKANMRNLDLLQKHLDKHELGV</sequence>
<reference evidence="2 3" key="1">
    <citation type="journal article" date="2009" name="PLoS ONE">
        <title>The complete genome of Teredinibacter turnerae T7901: an intracellular endosymbiont of marine wood-boring bivalves (shipworms).</title>
        <authorList>
            <person name="Yang J.C."/>
            <person name="Madupu R."/>
            <person name="Durkin A.S."/>
            <person name="Ekborg N.A."/>
            <person name="Pedamallu C.S."/>
            <person name="Hostetler J.B."/>
            <person name="Radune D."/>
            <person name="Toms B.S."/>
            <person name="Henrissat B."/>
            <person name="Coutinho P.M."/>
            <person name="Schwarz S."/>
            <person name="Field L."/>
            <person name="Trindade-Silva A.E."/>
            <person name="Soares C.A.G."/>
            <person name="Elshahawi S."/>
            <person name="Hanora A."/>
            <person name="Schmidt E.W."/>
            <person name="Haygood M.G."/>
            <person name="Posfai J."/>
            <person name="Benner J."/>
            <person name="Madinger C."/>
            <person name="Nove J."/>
            <person name="Anton B."/>
            <person name="Chaudhary K."/>
            <person name="Foster J."/>
            <person name="Holman A."/>
            <person name="Kumar S."/>
            <person name="Lessard P.A."/>
            <person name="Luyten Y.A."/>
            <person name="Slatko B."/>
            <person name="Wood N."/>
            <person name="Wu B."/>
            <person name="Teplitski M."/>
            <person name="Mougous J.D."/>
            <person name="Ward N."/>
            <person name="Eisen J.A."/>
            <person name="Badger J.H."/>
            <person name="Distel D.L."/>
        </authorList>
    </citation>
    <scope>NUCLEOTIDE SEQUENCE [LARGE SCALE GENOMIC DNA]</scope>
    <source>
        <strain evidence="3">ATCC 39867 / T7901</strain>
    </source>
</reference>